<dbReference type="GO" id="GO:0004794">
    <property type="term" value="F:threonine deaminase activity"/>
    <property type="evidence" value="ECO:0007669"/>
    <property type="project" value="UniProtKB-EC"/>
</dbReference>
<dbReference type="PANTHER" id="PTHR48078:SF6">
    <property type="entry name" value="L-THREONINE DEHYDRATASE CATABOLIC TDCB"/>
    <property type="match status" value="1"/>
</dbReference>
<dbReference type="FunFam" id="3.40.50.1100:FF:000007">
    <property type="entry name" value="L-threonine dehydratase catabolic TdcB"/>
    <property type="match status" value="1"/>
</dbReference>
<evidence type="ECO:0000313" key="8">
    <source>
        <dbReference type="Proteomes" id="UP001524383"/>
    </source>
</evidence>
<comment type="cofactor">
    <cofactor evidence="1">
        <name>pyridoxal 5'-phosphate</name>
        <dbReference type="ChEBI" id="CHEBI:597326"/>
    </cofactor>
</comment>
<name>A0ABD4TNM4_9EURY</name>
<keyword evidence="8" id="KW-1185">Reference proteome</keyword>
<dbReference type="EMBL" id="VOTZ01000031">
    <property type="protein sequence ID" value="MCQ1539455.1"/>
    <property type="molecule type" value="Genomic_DNA"/>
</dbReference>
<evidence type="ECO:0000259" key="6">
    <source>
        <dbReference type="PROSITE" id="PS51671"/>
    </source>
</evidence>
<dbReference type="EC" id="4.3.1.19" evidence="3"/>
<sequence>MLTHQEITDATDLIRPHIHRTPLVYSPTFSAMTGCEVYLKLETLQKAGSFKVRGAVHSILKNRSRIGESGVVAASAGNHAQGVALAAGIAGVKATIVMPVGSSVAKQEAARGYGAEIVLSGRTLQESILYATLLAERGAFLIHPYDDKHVIAGAGTIGTEILEDLGDAEYVIVPVGGGGLIAGIAAAIKGAGSPARIIGVQAAACDAAYRAFTFEERELVSPGRTIADGIAVPIVGERPFGMIRAFVDDIGIVSEEEMIQAILLLAERKHLVVEGAGSVPLAYLLSGKGKFPERSRIVLVISGGNIDLPLFQRVIHQAQVARDRSMTISVVVDDKPGALSKLLGIIAEAGGNIHEIIQKRDEKGLHPTEIRVEVEIETRGLLHQERIRSHLADAGYWPR</sequence>
<dbReference type="PANTHER" id="PTHR48078">
    <property type="entry name" value="THREONINE DEHYDRATASE, MITOCHONDRIAL-RELATED"/>
    <property type="match status" value="1"/>
</dbReference>
<dbReference type="InterPro" id="IPR005789">
    <property type="entry name" value="Thr_deHydtase_catblc"/>
</dbReference>
<evidence type="ECO:0000313" key="7">
    <source>
        <dbReference type="EMBL" id="MCQ1539455.1"/>
    </source>
</evidence>
<dbReference type="Gene3D" id="3.40.50.1100">
    <property type="match status" value="2"/>
</dbReference>
<proteinExistence type="inferred from homology"/>
<dbReference type="Pfam" id="PF00291">
    <property type="entry name" value="PALP"/>
    <property type="match status" value="1"/>
</dbReference>
<feature type="domain" description="ACT" evidence="6">
    <location>
        <begin position="327"/>
        <end position="399"/>
    </location>
</feature>
<dbReference type="RefSeq" id="WP_255333422.1">
    <property type="nucleotide sequence ID" value="NZ_VOTZ01000031.1"/>
</dbReference>
<gene>
    <name evidence="7" type="ORF">FTO68_10750</name>
</gene>
<evidence type="ECO:0000256" key="4">
    <source>
        <dbReference type="ARBA" id="ARBA00022898"/>
    </source>
</evidence>
<dbReference type="InterPro" id="IPR050147">
    <property type="entry name" value="Ser/Thr_Dehydratase"/>
</dbReference>
<dbReference type="Gene3D" id="3.30.70.260">
    <property type="match status" value="1"/>
</dbReference>
<dbReference type="Proteomes" id="UP001524383">
    <property type="component" value="Unassembled WGS sequence"/>
</dbReference>
<evidence type="ECO:0000256" key="1">
    <source>
        <dbReference type="ARBA" id="ARBA00001933"/>
    </source>
</evidence>
<dbReference type="InterPro" id="IPR044561">
    <property type="entry name" value="ACT_ThrD-II-like"/>
</dbReference>
<dbReference type="Pfam" id="PF01842">
    <property type="entry name" value="ACT"/>
    <property type="match status" value="1"/>
</dbReference>
<evidence type="ECO:0000256" key="5">
    <source>
        <dbReference type="ARBA" id="ARBA00023239"/>
    </source>
</evidence>
<evidence type="ECO:0000256" key="3">
    <source>
        <dbReference type="ARBA" id="ARBA00012096"/>
    </source>
</evidence>
<dbReference type="InterPro" id="IPR036052">
    <property type="entry name" value="TrpB-like_PALP_sf"/>
</dbReference>
<organism evidence="7 8">
    <name type="scientific">Methanocalculus taiwanensis</name>
    <dbReference type="NCBI Taxonomy" id="106207"/>
    <lineage>
        <taxon>Archaea</taxon>
        <taxon>Methanobacteriati</taxon>
        <taxon>Methanobacteriota</taxon>
        <taxon>Stenosarchaea group</taxon>
        <taxon>Methanomicrobia</taxon>
        <taxon>Methanomicrobiales</taxon>
        <taxon>Methanocalculaceae</taxon>
        <taxon>Methanocalculus</taxon>
    </lineage>
</organism>
<dbReference type="NCBIfam" id="TIGR01127">
    <property type="entry name" value="ilvA_1Cterm"/>
    <property type="match status" value="1"/>
</dbReference>
<dbReference type="AlphaFoldDB" id="A0ABD4TNM4"/>
<accession>A0ABD4TNM4</accession>
<dbReference type="CDD" id="cd04886">
    <property type="entry name" value="ACT_ThrD-II-like"/>
    <property type="match status" value="1"/>
</dbReference>
<dbReference type="InterPro" id="IPR001926">
    <property type="entry name" value="TrpB-like_PALP"/>
</dbReference>
<dbReference type="SUPFAM" id="SSF53686">
    <property type="entry name" value="Tryptophan synthase beta subunit-like PLP-dependent enzymes"/>
    <property type="match status" value="1"/>
</dbReference>
<dbReference type="CDD" id="cd01562">
    <property type="entry name" value="Thr-dehyd"/>
    <property type="match status" value="1"/>
</dbReference>
<reference evidence="7 8" key="1">
    <citation type="submission" date="2019-08" db="EMBL/GenBank/DDBJ databases">
        <authorList>
            <person name="Chen S.-C."/>
            <person name="Lai M.-C."/>
            <person name="You Y.-T."/>
        </authorList>
    </citation>
    <scope>NUCLEOTIDE SEQUENCE [LARGE SCALE GENOMIC DNA]</scope>
    <source>
        <strain evidence="7 8">P2F9704a</strain>
    </source>
</reference>
<protein>
    <recommendedName>
        <fullName evidence="3">threonine ammonia-lyase</fullName>
        <ecNumber evidence="3">4.3.1.19</ecNumber>
    </recommendedName>
</protein>
<comment type="caution">
    <text evidence="7">The sequence shown here is derived from an EMBL/GenBank/DDBJ whole genome shotgun (WGS) entry which is preliminary data.</text>
</comment>
<dbReference type="PROSITE" id="PS51671">
    <property type="entry name" value="ACT"/>
    <property type="match status" value="1"/>
</dbReference>
<keyword evidence="5 7" id="KW-0456">Lyase</keyword>
<dbReference type="FunFam" id="3.40.50.1100:FF:000005">
    <property type="entry name" value="Threonine dehydratase catabolic"/>
    <property type="match status" value="1"/>
</dbReference>
<keyword evidence="4" id="KW-0663">Pyridoxal phosphate</keyword>
<comment type="similarity">
    <text evidence="2">Belongs to the serine/threonine dehydratase family.</text>
</comment>
<dbReference type="InterPro" id="IPR002912">
    <property type="entry name" value="ACT_dom"/>
</dbReference>
<evidence type="ECO:0000256" key="2">
    <source>
        <dbReference type="ARBA" id="ARBA00010869"/>
    </source>
</evidence>